<dbReference type="GO" id="GO:0008771">
    <property type="term" value="F:[citrate (pro-3S)-lyase] ligase activity"/>
    <property type="evidence" value="ECO:0007669"/>
    <property type="project" value="UniProtKB-EC"/>
</dbReference>
<gene>
    <name evidence="5" type="ORF">FD35_GL001411</name>
</gene>
<comment type="caution">
    <text evidence="5">The sequence shown here is derived from an EMBL/GenBank/DDBJ whole genome shotgun (WGS) entry which is preliminary data.</text>
</comment>
<protein>
    <recommendedName>
        <fullName evidence="3">[Citrate [pro-3S]-lyase] ligase</fullName>
        <ecNumber evidence="3">6.2.1.22</ecNumber>
    </recommendedName>
</protein>
<dbReference type="STRING" id="1114972.FD35_GL001411"/>
<dbReference type="PANTHER" id="PTHR40599:SF1">
    <property type="entry name" value="[CITRATE [PRO-3S]-LYASE] LIGASE"/>
    <property type="match status" value="1"/>
</dbReference>
<dbReference type="PANTHER" id="PTHR40599">
    <property type="entry name" value="[CITRATE [PRO-3S]-LYASE] LIGASE"/>
    <property type="match status" value="1"/>
</dbReference>
<sequence>MACDELHEKGGTWRMNNEIVDLHLNDPQVRKTWEDFLTSLGITDFQSQETAAIDFTLGIYEGDKLVATGSAAGNVLKYIGVCNKGVDQGSRFNTIVSALISRLFQQQVFHLFVFTKLKYSESFQHVGFHELAHSDVAALLETGDSSIDDYLDAIPRVADQTNKRVAGIVMNANPFTRGHRFLVEQAASENDVVYVFVVNTDASLFTTAERFELVKQGTADLKNVIVVNGSDYMVSYATFPAYFLPTPDQQVDYQTTLDARIFRDRIAPALNIKTRYLGTEPLSRTTGIYNQVLQRELPPQVAVKIVDRKTTTDGTIVTATAVRKAIADDQLDSLAVLLPPSTINFINQHLESLQFRIKKGMNINGN</sequence>
<dbReference type="InterPro" id="IPR014729">
    <property type="entry name" value="Rossmann-like_a/b/a_fold"/>
</dbReference>
<feature type="domain" description="Citrate lyase ligase C-terminal" evidence="4">
    <location>
        <begin position="165"/>
        <end position="346"/>
    </location>
</feature>
<evidence type="ECO:0000256" key="1">
    <source>
        <dbReference type="ARBA" id="ARBA00022741"/>
    </source>
</evidence>
<keyword evidence="6" id="KW-1185">Reference proteome</keyword>
<keyword evidence="3 5" id="KW-0436">Ligase</keyword>
<dbReference type="Gene3D" id="3.40.50.620">
    <property type="entry name" value="HUPs"/>
    <property type="match status" value="1"/>
</dbReference>
<dbReference type="eggNOG" id="COG3053">
    <property type="taxonomic scope" value="Bacteria"/>
</dbReference>
<dbReference type="GO" id="GO:0016829">
    <property type="term" value="F:lyase activity"/>
    <property type="evidence" value="ECO:0007669"/>
    <property type="project" value="UniProtKB-KW"/>
</dbReference>
<dbReference type="InterPro" id="IPR005216">
    <property type="entry name" value="Citrate_lyase_ligase"/>
</dbReference>
<dbReference type="Pfam" id="PF08218">
    <property type="entry name" value="Citrate_ly_lig"/>
    <property type="match status" value="1"/>
</dbReference>
<accession>A0A0R1RHE1</accession>
<reference evidence="5 6" key="1">
    <citation type="journal article" date="2015" name="Genome Announc.">
        <title>Expanding the biotechnology potential of lactobacilli through comparative genomics of 213 strains and associated genera.</title>
        <authorList>
            <person name="Sun Z."/>
            <person name="Harris H.M."/>
            <person name="McCann A."/>
            <person name="Guo C."/>
            <person name="Argimon S."/>
            <person name="Zhang W."/>
            <person name="Yang X."/>
            <person name="Jeffery I.B."/>
            <person name="Cooney J.C."/>
            <person name="Kagawa T.F."/>
            <person name="Liu W."/>
            <person name="Song Y."/>
            <person name="Salvetti E."/>
            <person name="Wrobel A."/>
            <person name="Rasinkangas P."/>
            <person name="Parkhill J."/>
            <person name="Rea M.C."/>
            <person name="O'Sullivan O."/>
            <person name="Ritari J."/>
            <person name="Douillard F.P."/>
            <person name="Paul Ross R."/>
            <person name="Yang R."/>
            <person name="Briner A.E."/>
            <person name="Felis G.E."/>
            <person name="de Vos W.M."/>
            <person name="Barrangou R."/>
            <person name="Klaenhammer T.R."/>
            <person name="Caufield P.W."/>
            <person name="Cui Y."/>
            <person name="Zhang H."/>
            <person name="O'Toole P.W."/>
        </authorList>
    </citation>
    <scope>NUCLEOTIDE SEQUENCE [LARGE SCALE GENOMIC DNA]</scope>
    <source>
        <strain evidence="5 6">DSM 15814</strain>
    </source>
</reference>
<dbReference type="SMART" id="SM00764">
    <property type="entry name" value="Citrate_ly_lig"/>
    <property type="match status" value="1"/>
</dbReference>
<dbReference type="EC" id="6.2.1.22" evidence="3"/>
<dbReference type="EMBL" id="AZFF01000024">
    <property type="protein sequence ID" value="KRL53107.1"/>
    <property type="molecule type" value="Genomic_DNA"/>
</dbReference>
<evidence type="ECO:0000256" key="3">
    <source>
        <dbReference type="PIRNR" id="PIRNR005751"/>
    </source>
</evidence>
<dbReference type="GO" id="GO:0005524">
    <property type="term" value="F:ATP binding"/>
    <property type="evidence" value="ECO:0007669"/>
    <property type="project" value="UniProtKB-UniRule"/>
</dbReference>
<keyword evidence="2 3" id="KW-0067">ATP-binding</keyword>
<organism evidence="5 6">
    <name type="scientific">Furfurilactobacillus rossiae DSM 15814</name>
    <dbReference type="NCBI Taxonomy" id="1114972"/>
    <lineage>
        <taxon>Bacteria</taxon>
        <taxon>Bacillati</taxon>
        <taxon>Bacillota</taxon>
        <taxon>Bacilli</taxon>
        <taxon>Lactobacillales</taxon>
        <taxon>Lactobacillaceae</taxon>
        <taxon>Furfurilactobacillus</taxon>
    </lineage>
</organism>
<dbReference type="SUPFAM" id="SSF52374">
    <property type="entry name" value="Nucleotidylyl transferase"/>
    <property type="match status" value="1"/>
</dbReference>
<dbReference type="NCBIfam" id="TIGR00125">
    <property type="entry name" value="cyt_tran_rel"/>
    <property type="match status" value="1"/>
</dbReference>
<dbReference type="AlphaFoldDB" id="A0A0R1RHE1"/>
<evidence type="ECO:0000259" key="4">
    <source>
        <dbReference type="SMART" id="SM00764"/>
    </source>
</evidence>
<keyword evidence="1 3" id="KW-0547">Nucleotide-binding</keyword>
<evidence type="ECO:0000313" key="6">
    <source>
        <dbReference type="Proteomes" id="UP000051999"/>
    </source>
</evidence>
<dbReference type="NCBIfam" id="TIGR00124">
    <property type="entry name" value="cit_ly_ligase"/>
    <property type="match status" value="1"/>
</dbReference>
<name>A0A0R1RHE1_9LACO</name>
<dbReference type="InterPro" id="IPR013166">
    <property type="entry name" value="Citrate_lyase_ligase_C"/>
</dbReference>
<evidence type="ECO:0000256" key="2">
    <source>
        <dbReference type="ARBA" id="ARBA00022840"/>
    </source>
</evidence>
<dbReference type="Proteomes" id="UP000051999">
    <property type="component" value="Unassembled WGS sequence"/>
</dbReference>
<dbReference type="PATRIC" id="fig|1114972.6.peg.1431"/>
<proteinExistence type="predicted"/>
<dbReference type="PIRSF" id="PIRSF005751">
    <property type="entry name" value="Acet_citr_lig"/>
    <property type="match status" value="1"/>
</dbReference>
<keyword evidence="5" id="KW-0456">Lyase</keyword>
<evidence type="ECO:0000313" key="5">
    <source>
        <dbReference type="EMBL" id="KRL53107.1"/>
    </source>
</evidence>
<comment type="function">
    <text evidence="3">Acetylation of prosthetic group (2-(5''-phosphoribosyl)-3'-dephosphocoenzyme-A) of the gamma subunit of citrate lyase.</text>
</comment>
<dbReference type="InterPro" id="IPR004821">
    <property type="entry name" value="Cyt_trans-like"/>
</dbReference>
<comment type="catalytic activity">
    <reaction evidence="3">
        <text>holo-[citrate lyase ACP] + acetate + ATP = acetyl-[citrate lyase ACP] + AMP + diphosphate</text>
        <dbReference type="Rhea" id="RHEA:23788"/>
        <dbReference type="Rhea" id="RHEA-COMP:10158"/>
        <dbReference type="Rhea" id="RHEA-COMP:13710"/>
        <dbReference type="ChEBI" id="CHEBI:30089"/>
        <dbReference type="ChEBI" id="CHEBI:30616"/>
        <dbReference type="ChEBI" id="CHEBI:33019"/>
        <dbReference type="ChEBI" id="CHEBI:82683"/>
        <dbReference type="ChEBI" id="CHEBI:137976"/>
        <dbReference type="ChEBI" id="CHEBI:456215"/>
        <dbReference type="EC" id="6.2.1.22"/>
    </reaction>
</comment>